<comment type="similarity">
    <text evidence="1">Belongs to the alpha-carbonic anhydrase family.</text>
</comment>
<evidence type="ECO:0000259" key="7">
    <source>
        <dbReference type="PROSITE" id="PS51144"/>
    </source>
</evidence>
<dbReference type="Pfam" id="PF00194">
    <property type="entry name" value="Carb_anhydrase"/>
    <property type="match status" value="1"/>
</dbReference>
<dbReference type="EMBL" id="JAFLWD010000007">
    <property type="protein sequence ID" value="MBO0439331.1"/>
    <property type="molecule type" value="Genomic_DNA"/>
</dbReference>
<proteinExistence type="inferred from homology"/>
<dbReference type="Proteomes" id="UP000664632">
    <property type="component" value="Unassembled WGS sequence"/>
</dbReference>
<evidence type="ECO:0000256" key="2">
    <source>
        <dbReference type="ARBA" id="ARBA00012925"/>
    </source>
</evidence>
<sequence length="232" mass="27359">MEKEIEWGYSLENGPDTWINLCDDYRQACNRYMQSPIALAKDKVTNQLEKDTLTIEYLCDEFQIQWSKHTFHFIPKSNKNKVYFDRKCFYLDDIHFHIPSEHTLDGQVHPIEFHFVHHSEADEPLVIAVLFKKIVGNEELLQIEESCTTINWDLRKKNLKLNPSVFISKPVEYYAYYGSYTTPPCVGNVQWIVVSKASSLFSKTILKLVKEKDWASNNRPIQPQEQKKIWHT</sequence>
<evidence type="ECO:0000256" key="5">
    <source>
        <dbReference type="ARBA" id="ARBA00023239"/>
    </source>
</evidence>
<evidence type="ECO:0000313" key="8">
    <source>
        <dbReference type="EMBL" id="MBO0439331.1"/>
    </source>
</evidence>
<dbReference type="PROSITE" id="PS51144">
    <property type="entry name" value="ALPHA_CA_2"/>
    <property type="match status" value="1"/>
</dbReference>
<keyword evidence="5" id="KW-0456">Lyase</keyword>
<evidence type="ECO:0000256" key="1">
    <source>
        <dbReference type="ARBA" id="ARBA00010718"/>
    </source>
</evidence>
<protein>
    <recommendedName>
        <fullName evidence="2">carbonic anhydrase</fullName>
        <ecNumber evidence="2">4.2.1.1</ecNumber>
    </recommendedName>
</protein>
<dbReference type="SMART" id="SM01057">
    <property type="entry name" value="Carb_anhydrase"/>
    <property type="match status" value="1"/>
</dbReference>
<accession>A0ABS3GVQ0</accession>
<dbReference type="EC" id="4.2.1.1" evidence="2"/>
<feature type="domain" description="Alpha-carbonic anhydrase" evidence="7">
    <location>
        <begin position="5"/>
        <end position="232"/>
    </location>
</feature>
<reference evidence="8 9" key="1">
    <citation type="submission" date="2021-03" db="EMBL/GenBank/DDBJ databases">
        <title>Enterococcal diversity collection.</title>
        <authorList>
            <person name="Gilmore M.S."/>
            <person name="Schwartzman J."/>
            <person name="Van Tyne D."/>
            <person name="Martin M."/>
            <person name="Earl A.M."/>
            <person name="Manson A.L."/>
            <person name="Straub T."/>
            <person name="Salamzade R."/>
            <person name="Saavedra J."/>
            <person name="Lebreton F."/>
            <person name="Prichula J."/>
            <person name="Schaufler K."/>
            <person name="Gaca A."/>
            <person name="Sgardioli B."/>
            <person name="Wagenaar J."/>
            <person name="Strong T."/>
        </authorList>
    </citation>
    <scope>NUCLEOTIDE SEQUENCE [LARGE SCALE GENOMIC DNA]</scope>
    <source>
        <strain evidence="8 9">DIV0869a</strain>
    </source>
</reference>
<comment type="caution">
    <text evidence="8">The sequence shown here is derived from an EMBL/GenBank/DDBJ whole genome shotgun (WGS) entry which is preliminary data.</text>
</comment>
<evidence type="ECO:0000256" key="3">
    <source>
        <dbReference type="ARBA" id="ARBA00022723"/>
    </source>
</evidence>
<dbReference type="RefSeq" id="WP_207111431.1">
    <property type="nucleotide sequence ID" value="NZ_JAFLWD010000007.1"/>
</dbReference>
<gene>
    <name evidence="8" type="ORF">JZO69_03015</name>
</gene>
<keyword evidence="3" id="KW-0479">Metal-binding</keyword>
<comment type="catalytic activity">
    <reaction evidence="6">
        <text>hydrogencarbonate + H(+) = CO2 + H2O</text>
        <dbReference type="Rhea" id="RHEA:10748"/>
        <dbReference type="ChEBI" id="CHEBI:15377"/>
        <dbReference type="ChEBI" id="CHEBI:15378"/>
        <dbReference type="ChEBI" id="CHEBI:16526"/>
        <dbReference type="ChEBI" id="CHEBI:17544"/>
        <dbReference type="EC" id="4.2.1.1"/>
    </reaction>
</comment>
<organism evidence="8 9">
    <name type="scientific">Candidatus Enterococcus ikei</name>
    <dbReference type="NCBI Taxonomy" id="2815326"/>
    <lineage>
        <taxon>Bacteria</taxon>
        <taxon>Bacillati</taxon>
        <taxon>Bacillota</taxon>
        <taxon>Bacilli</taxon>
        <taxon>Lactobacillales</taxon>
        <taxon>Enterococcaceae</taxon>
        <taxon>Enterococcus</taxon>
    </lineage>
</organism>
<dbReference type="PANTHER" id="PTHR18952">
    <property type="entry name" value="CARBONIC ANHYDRASE"/>
    <property type="match status" value="1"/>
</dbReference>
<dbReference type="CDD" id="cd03124">
    <property type="entry name" value="alpha_CA_prokaryotic_like"/>
    <property type="match status" value="1"/>
</dbReference>
<dbReference type="InterPro" id="IPR036398">
    <property type="entry name" value="CA_dom_sf"/>
</dbReference>
<dbReference type="InterPro" id="IPR041891">
    <property type="entry name" value="Alpha_CA_prokaryot-like"/>
</dbReference>
<evidence type="ECO:0000256" key="4">
    <source>
        <dbReference type="ARBA" id="ARBA00022833"/>
    </source>
</evidence>
<evidence type="ECO:0000256" key="6">
    <source>
        <dbReference type="ARBA" id="ARBA00048348"/>
    </source>
</evidence>
<name>A0ABS3GVQ0_9ENTE</name>
<dbReference type="Gene3D" id="3.10.200.10">
    <property type="entry name" value="Alpha carbonic anhydrase"/>
    <property type="match status" value="1"/>
</dbReference>
<dbReference type="InterPro" id="IPR023561">
    <property type="entry name" value="Carbonic_anhydrase_a-class"/>
</dbReference>
<keyword evidence="4" id="KW-0862">Zinc</keyword>
<evidence type="ECO:0000313" key="9">
    <source>
        <dbReference type="Proteomes" id="UP000664632"/>
    </source>
</evidence>
<dbReference type="InterPro" id="IPR001148">
    <property type="entry name" value="CA_dom"/>
</dbReference>
<dbReference type="PANTHER" id="PTHR18952:SF265">
    <property type="entry name" value="CARBONIC ANHYDRASE"/>
    <property type="match status" value="1"/>
</dbReference>
<keyword evidence="9" id="KW-1185">Reference proteome</keyword>
<dbReference type="SUPFAM" id="SSF51069">
    <property type="entry name" value="Carbonic anhydrase"/>
    <property type="match status" value="1"/>
</dbReference>